<evidence type="ECO:0000313" key="3">
    <source>
        <dbReference type="Proteomes" id="UP000295781"/>
    </source>
</evidence>
<proteinExistence type="predicted"/>
<accession>A0A4P2Q6J1</accession>
<sequence length="410" mass="41447">MGWGAAEGGVAPETSAGAAGTATGGADTAPGGQGGATGCPVVLPAPIMVDPDGYVARLRVVDDPPGSEIGTFDPSLVSATDGSLAMSYTSVDLARRKLHTRIAVSTDSGGSFVFAAIANLPEEGLLVEAPGDAGCPGGTCADATLVHEVSGLVEDPADPEPSRRWKLFTHSYIVLAPAPEDPNTPRLRYQYGQLRMGTAATAAGPWSAPAPLIGWPSAWPSSLQAPQVTTALGRLEECVALTEPSGAFDPETGALELAVGCVAPAGSQHGIRIELLRSLDHGATWSHAGTLLEAADAPCVGDEELQLNAAHLFASGGKRYLIASPAGPVSLPGDVTGSGYRGCLVFPRAGDGVERDALGAPIVVARIDAGEGVFAGACSHHPAGGYFLSAVTFASPPDLFRMFGPIGAAP</sequence>
<dbReference type="Proteomes" id="UP000295781">
    <property type="component" value="Chromosome"/>
</dbReference>
<dbReference type="AlphaFoldDB" id="A0A4P2Q6J1"/>
<reference evidence="2 3" key="1">
    <citation type="submission" date="2015-09" db="EMBL/GenBank/DDBJ databases">
        <title>Sorangium comparison.</title>
        <authorList>
            <person name="Zaburannyi N."/>
            <person name="Bunk B."/>
            <person name="Overmann J."/>
            <person name="Mueller R."/>
        </authorList>
    </citation>
    <scope>NUCLEOTIDE SEQUENCE [LARGE SCALE GENOMIC DNA]</scope>
    <source>
        <strain evidence="2 3">So ceGT47</strain>
    </source>
</reference>
<name>A0A4P2Q6J1_SORCE</name>
<evidence type="ECO:0000313" key="2">
    <source>
        <dbReference type="EMBL" id="AUX24633.1"/>
    </source>
</evidence>
<feature type="compositionally biased region" description="Low complexity" evidence="1">
    <location>
        <begin position="16"/>
        <end position="30"/>
    </location>
</feature>
<protein>
    <recommendedName>
        <fullName evidence="4">Sialidase domain-containing protein</fullName>
    </recommendedName>
</protein>
<dbReference type="RefSeq" id="WP_129350990.1">
    <property type="nucleotide sequence ID" value="NZ_CP012670.1"/>
</dbReference>
<dbReference type="EMBL" id="CP012670">
    <property type="protein sequence ID" value="AUX24633.1"/>
    <property type="molecule type" value="Genomic_DNA"/>
</dbReference>
<evidence type="ECO:0008006" key="4">
    <source>
        <dbReference type="Google" id="ProtNLM"/>
    </source>
</evidence>
<dbReference type="OrthoDB" id="3078153at2"/>
<feature type="region of interest" description="Disordered" evidence="1">
    <location>
        <begin position="1"/>
        <end position="33"/>
    </location>
</feature>
<gene>
    <name evidence="2" type="ORF">SOCEGT47_051720</name>
</gene>
<organism evidence="2 3">
    <name type="scientific">Sorangium cellulosum</name>
    <name type="common">Polyangium cellulosum</name>
    <dbReference type="NCBI Taxonomy" id="56"/>
    <lineage>
        <taxon>Bacteria</taxon>
        <taxon>Pseudomonadati</taxon>
        <taxon>Myxococcota</taxon>
        <taxon>Polyangia</taxon>
        <taxon>Polyangiales</taxon>
        <taxon>Polyangiaceae</taxon>
        <taxon>Sorangium</taxon>
    </lineage>
</organism>
<evidence type="ECO:0000256" key="1">
    <source>
        <dbReference type="SAM" id="MobiDB-lite"/>
    </source>
</evidence>